<keyword evidence="3 8" id="KW-0436">Ligase</keyword>
<dbReference type="NCBIfam" id="NF001913">
    <property type="entry name" value="PRK00696.1"/>
    <property type="match status" value="1"/>
</dbReference>
<dbReference type="PROSITE" id="PS01217">
    <property type="entry name" value="SUCCINYL_COA_LIG_3"/>
    <property type="match status" value="1"/>
</dbReference>
<dbReference type="InterPro" id="IPR013815">
    <property type="entry name" value="ATP_grasp_subdomain_1"/>
</dbReference>
<keyword evidence="4 8" id="KW-0479">Metal-binding</keyword>
<dbReference type="GO" id="GO:0006099">
    <property type="term" value="P:tricarboxylic acid cycle"/>
    <property type="evidence" value="ECO:0007669"/>
    <property type="project" value="UniProtKB-UniRule"/>
</dbReference>
<dbReference type="Gene3D" id="3.40.50.261">
    <property type="entry name" value="Succinyl-CoA synthetase domains"/>
    <property type="match status" value="1"/>
</dbReference>
<evidence type="ECO:0000256" key="10">
    <source>
        <dbReference type="RuleBase" id="RU361258"/>
    </source>
</evidence>
<keyword evidence="13" id="KW-1185">Reference proteome</keyword>
<comment type="subcellular location">
    <subcellularLocation>
        <location evidence="8">Mitochondrion</location>
    </subcellularLocation>
</comment>
<evidence type="ECO:0000313" key="13">
    <source>
        <dbReference type="Proteomes" id="UP000030680"/>
    </source>
</evidence>
<evidence type="ECO:0000256" key="4">
    <source>
        <dbReference type="ARBA" id="ARBA00022723"/>
    </source>
</evidence>
<feature type="binding site" evidence="8">
    <location>
        <position position="84"/>
    </location>
    <ligand>
        <name>ATP</name>
        <dbReference type="ChEBI" id="CHEBI:30616"/>
    </ligand>
</feature>
<dbReference type="InterPro" id="IPR016102">
    <property type="entry name" value="Succinyl-CoA_synth-like"/>
</dbReference>
<dbReference type="Proteomes" id="UP000030680">
    <property type="component" value="Unassembled WGS sequence"/>
</dbReference>
<dbReference type="InterPro" id="IPR017866">
    <property type="entry name" value="Succ-CoA_synthase_bsu_CS"/>
</dbReference>
<evidence type="ECO:0000256" key="7">
    <source>
        <dbReference type="ARBA" id="ARBA00063570"/>
    </source>
</evidence>
<reference evidence="13" key="1">
    <citation type="journal article" date="2013" name="Science">
        <title>Gene transfer from bacteria and archaea facilitated evolution of an extremophilic eukaryote.</title>
        <authorList>
            <person name="Schonknecht G."/>
            <person name="Chen W.H."/>
            <person name="Ternes C.M."/>
            <person name="Barbier G.G."/>
            <person name="Shrestha R.P."/>
            <person name="Stanke M."/>
            <person name="Brautigam A."/>
            <person name="Baker B.J."/>
            <person name="Banfield J.F."/>
            <person name="Garavito R.M."/>
            <person name="Carr K."/>
            <person name="Wilkerson C."/>
            <person name="Rensing S.A."/>
            <person name="Gagneul D."/>
            <person name="Dickenson N.E."/>
            <person name="Oesterhelt C."/>
            <person name="Lercher M.J."/>
            <person name="Weber A.P."/>
        </authorList>
    </citation>
    <scope>NUCLEOTIDE SEQUENCE [LARGE SCALE GENOMIC DNA]</scope>
    <source>
        <strain evidence="13">074W</strain>
    </source>
</reference>
<dbReference type="FunFam" id="3.40.50.261:FF:000001">
    <property type="entry name" value="Succinate--CoA ligase [ADP-forming] subunit beta"/>
    <property type="match status" value="1"/>
</dbReference>
<feature type="binding site" evidence="8">
    <location>
        <position position="258"/>
    </location>
    <ligand>
        <name>Mg(2+)</name>
        <dbReference type="ChEBI" id="CHEBI:18420"/>
    </ligand>
</feature>
<evidence type="ECO:0000256" key="2">
    <source>
        <dbReference type="ARBA" id="ARBA00022532"/>
    </source>
</evidence>
<dbReference type="InterPro" id="IPR011761">
    <property type="entry name" value="ATP-grasp"/>
</dbReference>
<dbReference type="EMBL" id="KB454499">
    <property type="protein sequence ID" value="EME30540.1"/>
    <property type="molecule type" value="Genomic_DNA"/>
</dbReference>
<dbReference type="HAMAP" id="MF_00558">
    <property type="entry name" value="Succ_CoA_beta"/>
    <property type="match status" value="1"/>
</dbReference>
<dbReference type="PROSITE" id="PS50975">
    <property type="entry name" value="ATP_GRASP"/>
    <property type="match status" value="1"/>
</dbReference>
<feature type="binding site" evidence="8">
    <location>
        <position position="309"/>
    </location>
    <ligand>
        <name>substrate</name>
        <note>ligand shared with subunit alpha</note>
    </ligand>
</feature>
<organism evidence="12 13">
    <name type="scientific">Galdieria sulphuraria</name>
    <name type="common">Red alga</name>
    <dbReference type="NCBI Taxonomy" id="130081"/>
    <lineage>
        <taxon>Eukaryota</taxon>
        <taxon>Rhodophyta</taxon>
        <taxon>Bangiophyceae</taxon>
        <taxon>Galdieriales</taxon>
        <taxon>Galdieriaceae</taxon>
        <taxon>Galdieria</taxon>
    </lineage>
</organism>
<sequence length="436" mass="47451">MMSLSCWKRLFPTAYHNWTHLLIQPAVAQGNKQSVRRLNLHEYQSQQLLSKYGIQVPKSKVAKTVEEAKKAAEEIGNGNPVVIKAQVLAGGRGLGHFSNNFQGGVHIVETPEKAAQVASQMLGQTLITKQTGPQGKPCHSILIAEKIASKKELYLALTYDRTVQGPVAIVSSRGGTSIEDIAKEDPNAIKTITLDIRMGMTEEKTKQVIQGLNISSSLQQQAMDQVKKLYQFFYDKDVSMLEINPLVETNDGRLVCVDTKVNFDKNADFRQADIFAMRDITQEDPREVRADQVGLNYIGLDGSIGCLVNGAGLAMATMDVIKLHGGNPANFLDVGGSATEEQVTEAFKILTGDQHVKAILVNIFGGIMRCDVIAQGIVQAAHNISLNIPLVVRLQGNQVEQAKAILKQSQLAVIAADDLEEAAEKAVQSAKQTIRG</sequence>
<evidence type="ECO:0000256" key="5">
    <source>
        <dbReference type="ARBA" id="ARBA00022741"/>
    </source>
</evidence>
<dbReference type="eggNOG" id="KOG2799">
    <property type="taxonomic scope" value="Eukaryota"/>
</dbReference>
<dbReference type="Pfam" id="PF08442">
    <property type="entry name" value="ATP-grasp_2"/>
    <property type="match status" value="1"/>
</dbReference>
<dbReference type="NCBIfam" id="TIGR01016">
    <property type="entry name" value="sucCoAbeta"/>
    <property type="match status" value="1"/>
</dbReference>
<evidence type="ECO:0000256" key="8">
    <source>
        <dbReference type="HAMAP-Rule" id="MF_03219"/>
    </source>
</evidence>
<keyword evidence="8 9" id="KW-0067">ATP-binding</keyword>
<comment type="function">
    <text evidence="8">Succinyl-CoA synthetase functions in the citric acid cycle (TCA), coupling the hydrolysis of succinyl-CoA to the synthesis of ATP and thus represents the only step of substrate-level phosphorylation in the TCA. The beta subunit provides nucleotide specificity of the enzyme and binds the substrate succinate, while the binding sites for coenzyme A and phosphate are found in the alpha subunit.</text>
</comment>
<dbReference type="InterPro" id="IPR013650">
    <property type="entry name" value="ATP-grasp_succ-CoA_synth-type"/>
</dbReference>
<dbReference type="Gramene" id="EME30540">
    <property type="protein sequence ID" value="EME30540"/>
    <property type="gene ID" value="Gasu_22120"/>
</dbReference>
<evidence type="ECO:0000259" key="11">
    <source>
        <dbReference type="PROSITE" id="PS50975"/>
    </source>
</evidence>
<comment type="pathway">
    <text evidence="1 8">Carbohydrate metabolism; tricarboxylic acid cycle; succinate from succinyl-CoA (ligase route): step 1/1.</text>
</comment>
<dbReference type="UniPathway" id="UPA00223">
    <property type="reaction ID" value="UER00999"/>
</dbReference>
<evidence type="ECO:0000256" key="1">
    <source>
        <dbReference type="ARBA" id="ARBA00005064"/>
    </source>
</evidence>
<comment type="subunit">
    <text evidence="7">Heterodimer of an alpha and a beta subunit. The beta subunit determines specificity for GTP.</text>
</comment>
<dbReference type="SUPFAM" id="SSF52210">
    <property type="entry name" value="Succinyl-CoA synthetase domains"/>
    <property type="match status" value="1"/>
</dbReference>
<dbReference type="InterPro" id="IPR005811">
    <property type="entry name" value="SUCC_ACL_C"/>
</dbReference>
<dbReference type="GO" id="GO:0005739">
    <property type="term" value="C:mitochondrion"/>
    <property type="evidence" value="ECO:0007669"/>
    <property type="project" value="UniProtKB-SubCell"/>
</dbReference>
<dbReference type="GO" id="GO:0005524">
    <property type="term" value="F:ATP binding"/>
    <property type="evidence" value="ECO:0007669"/>
    <property type="project" value="UniProtKB-UniRule"/>
</dbReference>
<proteinExistence type="inferred from homology"/>
<name>M2X2D3_GALSU</name>
<evidence type="ECO:0000256" key="3">
    <source>
        <dbReference type="ARBA" id="ARBA00022598"/>
    </source>
</evidence>
<dbReference type="GO" id="GO:0000287">
    <property type="term" value="F:magnesium ion binding"/>
    <property type="evidence" value="ECO:0007669"/>
    <property type="project" value="UniProtKB-UniRule"/>
</dbReference>
<dbReference type="AlphaFoldDB" id="M2X2D3"/>
<dbReference type="InterPro" id="IPR005809">
    <property type="entry name" value="Succ_CoA_ligase-like_bsu"/>
</dbReference>
<dbReference type="GO" id="GO:0004775">
    <property type="term" value="F:succinate-CoA ligase (ADP-forming) activity"/>
    <property type="evidence" value="ECO:0007669"/>
    <property type="project" value="UniProtKB-UniRule"/>
</dbReference>
<feature type="binding site" evidence="8">
    <location>
        <position position="244"/>
    </location>
    <ligand>
        <name>Mg(2+)</name>
        <dbReference type="ChEBI" id="CHEBI:18420"/>
    </ligand>
</feature>
<comment type="catalytic activity">
    <reaction evidence="8">
        <text>succinate + ATP + CoA = succinyl-CoA + ADP + phosphate</text>
        <dbReference type="Rhea" id="RHEA:17661"/>
        <dbReference type="ChEBI" id="CHEBI:30031"/>
        <dbReference type="ChEBI" id="CHEBI:30616"/>
        <dbReference type="ChEBI" id="CHEBI:43474"/>
        <dbReference type="ChEBI" id="CHEBI:57287"/>
        <dbReference type="ChEBI" id="CHEBI:57292"/>
        <dbReference type="ChEBI" id="CHEBI:456216"/>
        <dbReference type="EC" id="6.2.1.5"/>
    </reaction>
</comment>
<evidence type="ECO:0000256" key="6">
    <source>
        <dbReference type="ARBA" id="ARBA00022842"/>
    </source>
</evidence>
<dbReference type="GO" id="GO:0006104">
    <property type="term" value="P:succinyl-CoA metabolic process"/>
    <property type="evidence" value="ECO:0007669"/>
    <property type="project" value="TreeGrafter"/>
</dbReference>
<dbReference type="OrthoDB" id="1552at2759"/>
<dbReference type="OMA" id="ITACDEV"/>
<gene>
    <name evidence="12" type="ORF">Gasu_22120</name>
</gene>
<dbReference type="FunFam" id="3.30.1490.20:FF:000004">
    <property type="entry name" value="Succinate--CoA ligase [ADP-forming] subunit beta, mitochondrial"/>
    <property type="match status" value="1"/>
</dbReference>
<dbReference type="SUPFAM" id="SSF56059">
    <property type="entry name" value="Glutathione synthetase ATP-binding domain-like"/>
    <property type="match status" value="1"/>
</dbReference>
<evidence type="ECO:0000313" key="12">
    <source>
        <dbReference type="EMBL" id="EME30540.1"/>
    </source>
</evidence>
<feature type="binding site" evidence="8">
    <location>
        <begin position="366"/>
        <end position="368"/>
    </location>
    <ligand>
        <name>substrate</name>
        <note>ligand shared with subunit alpha</note>
    </ligand>
</feature>
<dbReference type="Gene3D" id="3.30.470.20">
    <property type="entry name" value="ATP-grasp fold, B domain"/>
    <property type="match status" value="1"/>
</dbReference>
<dbReference type="STRING" id="130081.M2X2D3"/>
<feature type="domain" description="ATP-grasp" evidence="11">
    <location>
        <begin position="46"/>
        <end position="289"/>
    </location>
</feature>
<dbReference type="GeneID" id="17089264"/>
<evidence type="ECO:0000256" key="9">
    <source>
        <dbReference type="PROSITE-ProRule" id="PRU00409"/>
    </source>
</evidence>
<accession>M2X2D3</accession>
<protein>
    <recommendedName>
        <fullName evidence="8">Succinate--CoA ligase [ADP-forming] subunit beta, mitochondrial</fullName>
        <ecNumber evidence="8">6.2.1.5</ecNumber>
    </recommendedName>
    <alternativeName>
        <fullName evidence="8">Succinyl-CoA synthetase beta chain</fullName>
        <shortName evidence="8">SCS-beta</shortName>
    </alternativeName>
</protein>
<dbReference type="PANTHER" id="PTHR11815">
    <property type="entry name" value="SUCCINYL-COA SYNTHETASE BETA CHAIN"/>
    <property type="match status" value="1"/>
</dbReference>
<dbReference type="PANTHER" id="PTHR11815:SF10">
    <property type="entry name" value="SUCCINATE--COA LIGASE [GDP-FORMING] SUBUNIT BETA, MITOCHONDRIAL"/>
    <property type="match status" value="1"/>
</dbReference>
<keyword evidence="8" id="KW-0496">Mitochondrion</keyword>
<dbReference type="FunFam" id="3.30.470.20:FF:000002">
    <property type="entry name" value="Succinate--CoA ligase [ADP-forming] subunit beta"/>
    <property type="match status" value="1"/>
</dbReference>
<comment type="similarity">
    <text evidence="8 10">Belongs to the succinate/malate CoA ligase beta subunit family.</text>
</comment>
<dbReference type="GO" id="GO:0042709">
    <property type="term" value="C:succinate-CoA ligase complex"/>
    <property type="evidence" value="ECO:0007669"/>
    <property type="project" value="TreeGrafter"/>
</dbReference>
<keyword evidence="2 8" id="KW-0816">Tricarboxylic acid cycle</keyword>
<keyword evidence="6 8" id="KW-0460">Magnesium</keyword>
<comment type="cofactor">
    <cofactor evidence="8">
        <name>Mg(2+)</name>
        <dbReference type="ChEBI" id="CHEBI:18420"/>
    </cofactor>
    <text evidence="8">Binds 1 Mg(2+) ion per subunit.</text>
</comment>
<dbReference type="EC" id="6.2.1.5" evidence="8"/>
<dbReference type="Pfam" id="PF00549">
    <property type="entry name" value="Ligase_CoA"/>
    <property type="match status" value="1"/>
</dbReference>
<dbReference type="KEGG" id="gsl:Gasu_22120"/>
<dbReference type="PIRSF" id="PIRSF001554">
    <property type="entry name" value="SucCS_beta"/>
    <property type="match status" value="1"/>
</dbReference>
<feature type="binding site" evidence="8">
    <location>
        <position position="152"/>
    </location>
    <ligand>
        <name>ATP</name>
        <dbReference type="ChEBI" id="CHEBI:30616"/>
    </ligand>
</feature>
<dbReference type="Gene3D" id="3.30.1490.20">
    <property type="entry name" value="ATP-grasp fold, A domain"/>
    <property type="match status" value="1"/>
</dbReference>
<feature type="binding site" evidence="8">
    <location>
        <begin position="91"/>
        <end position="93"/>
    </location>
    <ligand>
        <name>ATP</name>
        <dbReference type="ChEBI" id="CHEBI:30616"/>
    </ligand>
</feature>
<dbReference type="RefSeq" id="XP_005707060.1">
    <property type="nucleotide sequence ID" value="XM_005707003.1"/>
</dbReference>
<keyword evidence="5 8" id="KW-0547">Nucleotide-binding</keyword>